<dbReference type="AlphaFoldDB" id="A0A835LSB8"/>
<evidence type="ECO:0000313" key="2">
    <source>
        <dbReference type="EMBL" id="KAF9597731.1"/>
    </source>
</evidence>
<dbReference type="Proteomes" id="UP000631114">
    <property type="component" value="Unassembled WGS sequence"/>
</dbReference>
<keyword evidence="3" id="KW-1185">Reference proteome</keyword>
<evidence type="ECO:0000313" key="3">
    <source>
        <dbReference type="Proteomes" id="UP000631114"/>
    </source>
</evidence>
<sequence length="111" mass="11835">MHAFGDFLDKQLGKSSTSVLEATQVTFTAQGTVRAPIATKSPRPHGPGSTPFKPPGLASQPWVPPRQVGDAPFKVTMKIMHPLAPDPPLANIKEEVSNCQTQMMGVCIGVE</sequence>
<gene>
    <name evidence="2" type="ORF">IFM89_021218</name>
</gene>
<name>A0A835LSB8_9MAGN</name>
<accession>A0A835LSB8</accession>
<proteinExistence type="predicted"/>
<organism evidence="2 3">
    <name type="scientific">Coptis chinensis</name>
    <dbReference type="NCBI Taxonomy" id="261450"/>
    <lineage>
        <taxon>Eukaryota</taxon>
        <taxon>Viridiplantae</taxon>
        <taxon>Streptophyta</taxon>
        <taxon>Embryophyta</taxon>
        <taxon>Tracheophyta</taxon>
        <taxon>Spermatophyta</taxon>
        <taxon>Magnoliopsida</taxon>
        <taxon>Ranunculales</taxon>
        <taxon>Ranunculaceae</taxon>
        <taxon>Coptidoideae</taxon>
        <taxon>Coptis</taxon>
    </lineage>
</organism>
<protein>
    <submittedName>
        <fullName evidence="2">Uncharacterized protein</fullName>
    </submittedName>
</protein>
<comment type="caution">
    <text evidence="2">The sequence shown here is derived from an EMBL/GenBank/DDBJ whole genome shotgun (WGS) entry which is preliminary data.</text>
</comment>
<evidence type="ECO:0000256" key="1">
    <source>
        <dbReference type="SAM" id="MobiDB-lite"/>
    </source>
</evidence>
<feature type="region of interest" description="Disordered" evidence="1">
    <location>
        <begin position="30"/>
        <end position="69"/>
    </location>
</feature>
<reference evidence="2 3" key="1">
    <citation type="submission" date="2020-10" db="EMBL/GenBank/DDBJ databases">
        <title>The Coptis chinensis genome and diversification of protoberbering-type alkaloids.</title>
        <authorList>
            <person name="Wang B."/>
            <person name="Shu S."/>
            <person name="Song C."/>
            <person name="Liu Y."/>
        </authorList>
    </citation>
    <scope>NUCLEOTIDE SEQUENCE [LARGE SCALE GENOMIC DNA]</scope>
    <source>
        <strain evidence="2">HL-2020</strain>
        <tissue evidence="2">Leaf</tissue>
    </source>
</reference>
<dbReference type="EMBL" id="JADFTS010000007">
    <property type="protein sequence ID" value="KAF9597731.1"/>
    <property type="molecule type" value="Genomic_DNA"/>
</dbReference>